<dbReference type="Pfam" id="PF21350">
    <property type="entry name" value="Cas6_I-A"/>
    <property type="match status" value="1"/>
</dbReference>
<evidence type="ECO:0000313" key="9">
    <source>
        <dbReference type="Proteomes" id="UP000218627"/>
    </source>
</evidence>
<dbReference type="GO" id="GO:0016788">
    <property type="term" value="F:hydrolase activity, acting on ester bonds"/>
    <property type="evidence" value="ECO:0007669"/>
    <property type="project" value="InterPro"/>
</dbReference>
<dbReference type="PANTHER" id="PTHR36984:SF1">
    <property type="entry name" value="CRISPR-ASSOCIATED ENDORIBONUCLEASE CAS6 1"/>
    <property type="match status" value="1"/>
</dbReference>
<protein>
    <recommendedName>
        <fullName evidence="4">CRISPR-associated endoribonuclease</fullName>
    </recommendedName>
</protein>
<keyword evidence="9" id="KW-1185">Reference proteome</keyword>
<dbReference type="PIRSF" id="PIRSF005054">
    <property type="entry name" value="PF1131"/>
    <property type="match status" value="1"/>
</dbReference>
<accession>A0A285P618</accession>
<dbReference type="InterPro" id="IPR045747">
    <property type="entry name" value="CRISPR-assoc_prot_Cas6_N_sf"/>
</dbReference>
<comment type="similarity">
    <text evidence="1 4">Belongs to the CRISPR-associated protein Cas6/Cse3/CasE family.</text>
</comment>
<keyword evidence="3" id="KW-0051">Antiviral defense</keyword>
<evidence type="ECO:0000256" key="6">
    <source>
        <dbReference type="PIRSR" id="PIRSR005054-50"/>
    </source>
</evidence>
<dbReference type="Gene3D" id="3.30.70.1900">
    <property type="match status" value="1"/>
</dbReference>
<evidence type="ECO:0000256" key="4">
    <source>
        <dbReference type="PIRNR" id="PIRNR005054"/>
    </source>
</evidence>
<dbReference type="CDD" id="cd21140">
    <property type="entry name" value="Cas6_I-like"/>
    <property type="match status" value="1"/>
</dbReference>
<dbReference type="PANTHER" id="PTHR36984">
    <property type="entry name" value="CRISPR-ASSOCIATED ENDORIBONUCLEASE CAS6 1"/>
    <property type="match status" value="1"/>
</dbReference>
<evidence type="ECO:0000313" key="8">
    <source>
        <dbReference type="EMBL" id="SNZ15596.1"/>
    </source>
</evidence>
<dbReference type="EMBL" id="OBEN01000008">
    <property type="protein sequence ID" value="SNZ15596.1"/>
    <property type="molecule type" value="Genomic_DNA"/>
</dbReference>
<comment type="function">
    <text evidence="4">CRISPR (clustered regularly interspaced short palindromic repeat), is an adaptive immune system that provides protection against mobile genetic elements (viruses, transposable elements and conjugative plasmids). CRISPR clusters contain sequences complementary to antecedent mobile elements and target invading nucleic acids. CRISPR clusters are transcribed and processed into CRISPR RNA (crRNA).</text>
</comment>
<feature type="domain" description="CRISPR associated protein Cas6 C-terminal" evidence="7">
    <location>
        <begin position="119"/>
        <end position="239"/>
    </location>
</feature>
<feature type="site" description="Transition state stabilizer" evidence="5">
    <location>
        <position position="52"/>
    </location>
</feature>
<evidence type="ECO:0000256" key="2">
    <source>
        <dbReference type="ARBA" id="ARBA00022884"/>
    </source>
</evidence>
<evidence type="ECO:0000259" key="7">
    <source>
        <dbReference type="Pfam" id="PF01881"/>
    </source>
</evidence>
<dbReference type="InterPro" id="IPR049435">
    <property type="entry name" value="Cas_Cas6_C"/>
</dbReference>
<name>A0A285P618_9AQUI</name>
<organism evidence="8 9">
    <name type="scientific">Hydrogenobacter hydrogenophilus</name>
    <dbReference type="NCBI Taxonomy" id="35835"/>
    <lineage>
        <taxon>Bacteria</taxon>
        <taxon>Pseudomonadati</taxon>
        <taxon>Aquificota</taxon>
        <taxon>Aquificia</taxon>
        <taxon>Aquificales</taxon>
        <taxon>Aquificaceae</taxon>
        <taxon>Hydrogenobacter</taxon>
    </lineage>
</organism>
<sequence>MILRIILSAEDNIRLPKSYNHYLQAFFYKNMDPILSNFLHNIGFVYNKRRFKLFTFSKIIGKIIKKEGDFIVFDNNITVYFASPLIDIVSSSAKNLIKNDELFLVNNKLYLNSVDVIKPEINQEDIIVRCLSPITVYTTPLGQKRFQYLNPWDEKFYQIIKDNLLKKYEIIYNTSYRGELQVEPVKICQKYKKKVVYRKTLIEAWEGYYRIKGSKEILKLALEAGLGAKNPQGFGMVEVVKNVESS</sequence>
<evidence type="ECO:0000256" key="1">
    <source>
        <dbReference type="ARBA" id="ARBA00005937"/>
    </source>
</evidence>
<dbReference type="GO" id="GO:0003723">
    <property type="term" value="F:RNA binding"/>
    <property type="evidence" value="ECO:0007669"/>
    <property type="project" value="UniProtKB-KW"/>
</dbReference>
<evidence type="ECO:0000256" key="5">
    <source>
        <dbReference type="PIRSR" id="PIRSR005054-1"/>
    </source>
</evidence>
<dbReference type="OrthoDB" id="9797488at2"/>
<proteinExistence type="inferred from homology"/>
<dbReference type="Pfam" id="PF01881">
    <property type="entry name" value="Cas_Cas6_C"/>
    <property type="match status" value="1"/>
</dbReference>
<dbReference type="RefSeq" id="WP_096602793.1">
    <property type="nucleotide sequence ID" value="NZ_OBEN01000008.1"/>
</dbReference>
<dbReference type="GO" id="GO:0051607">
    <property type="term" value="P:defense response to virus"/>
    <property type="evidence" value="ECO:0007669"/>
    <property type="project" value="UniProtKB-KW"/>
</dbReference>
<gene>
    <name evidence="8" type="ORF">SAMN06265353_1410</name>
</gene>
<dbReference type="NCBIfam" id="TIGR01877">
    <property type="entry name" value="cas_cas6"/>
    <property type="match status" value="1"/>
</dbReference>
<reference evidence="9" key="1">
    <citation type="submission" date="2017-09" db="EMBL/GenBank/DDBJ databases">
        <authorList>
            <person name="Varghese N."/>
            <person name="Submissions S."/>
        </authorList>
    </citation>
    <scope>NUCLEOTIDE SEQUENCE [LARGE SCALE GENOMIC DNA]</scope>
    <source>
        <strain evidence="9">DSM 2913</strain>
    </source>
</reference>
<feature type="active site" description="Proton acceptor" evidence="6">
    <location>
        <position position="28"/>
    </location>
</feature>
<dbReference type="InterPro" id="IPR010156">
    <property type="entry name" value="CRISPR-assoc_prot_Cas6"/>
</dbReference>
<dbReference type="Proteomes" id="UP000218627">
    <property type="component" value="Unassembled WGS sequence"/>
</dbReference>
<dbReference type="AlphaFoldDB" id="A0A285P618"/>
<feature type="active site" description="Proton donor" evidence="6">
    <location>
        <position position="40"/>
    </location>
</feature>
<keyword evidence="2" id="KW-0694">RNA-binding</keyword>
<dbReference type="Gene3D" id="3.30.70.1890">
    <property type="match status" value="1"/>
</dbReference>
<evidence type="ECO:0000256" key="3">
    <source>
        <dbReference type="ARBA" id="ARBA00023118"/>
    </source>
</evidence>